<dbReference type="InterPro" id="IPR039254">
    <property type="entry name" value="Rds1"/>
</dbReference>
<evidence type="ECO:0000256" key="1">
    <source>
        <dbReference type="SAM" id="SignalP"/>
    </source>
</evidence>
<dbReference type="EMBL" id="JAOTPV010000001">
    <property type="protein sequence ID" value="KAJ4490908.1"/>
    <property type="molecule type" value="Genomic_DNA"/>
</dbReference>
<dbReference type="AlphaFoldDB" id="A0A9W9AX68"/>
<dbReference type="PANTHER" id="PTHR38705:SF1">
    <property type="entry name" value="PROTEIN RDS1"/>
    <property type="match status" value="1"/>
</dbReference>
<reference evidence="2" key="1">
    <citation type="submission" date="2022-08" db="EMBL/GenBank/DDBJ databases">
        <title>A Global Phylogenomic Analysis of the Shiitake Genus Lentinula.</title>
        <authorList>
            <consortium name="DOE Joint Genome Institute"/>
            <person name="Sierra-Patev S."/>
            <person name="Min B."/>
            <person name="Naranjo-Ortiz M."/>
            <person name="Looney B."/>
            <person name="Konkel Z."/>
            <person name="Slot J.C."/>
            <person name="Sakamoto Y."/>
            <person name="Steenwyk J.L."/>
            <person name="Rokas A."/>
            <person name="Carro J."/>
            <person name="Camarero S."/>
            <person name="Ferreira P."/>
            <person name="Molpeceres G."/>
            <person name="Ruiz-Duenas F.J."/>
            <person name="Serrano A."/>
            <person name="Henrissat B."/>
            <person name="Drula E."/>
            <person name="Hughes K.W."/>
            <person name="Mata J.L."/>
            <person name="Ishikawa N.K."/>
            <person name="Vargas-Isla R."/>
            <person name="Ushijima S."/>
            <person name="Smith C.A."/>
            <person name="Ahrendt S."/>
            <person name="Andreopoulos W."/>
            <person name="He G."/>
            <person name="Labutti K."/>
            <person name="Lipzen A."/>
            <person name="Ng V."/>
            <person name="Riley R."/>
            <person name="Sandor L."/>
            <person name="Barry K."/>
            <person name="Martinez A.T."/>
            <person name="Xiao Y."/>
            <person name="Gibbons J.G."/>
            <person name="Terashima K."/>
            <person name="Grigoriev I.V."/>
            <person name="Hibbett D.S."/>
        </authorList>
    </citation>
    <scope>NUCLEOTIDE SEQUENCE</scope>
    <source>
        <strain evidence="2">JLM2183</strain>
    </source>
</reference>
<proteinExistence type="predicted"/>
<dbReference type="Pfam" id="PF13668">
    <property type="entry name" value="Ferritin_2"/>
    <property type="match status" value="1"/>
</dbReference>
<dbReference type="Proteomes" id="UP001150266">
    <property type="component" value="Unassembled WGS sequence"/>
</dbReference>
<gene>
    <name evidence="2" type="ORF">J3R30DRAFT_153935</name>
</gene>
<feature type="chain" id="PRO_5040991970" evidence="1">
    <location>
        <begin position="29"/>
        <end position="325"/>
    </location>
</feature>
<organism evidence="2 3">
    <name type="scientific">Lentinula aciculospora</name>
    <dbReference type="NCBI Taxonomy" id="153920"/>
    <lineage>
        <taxon>Eukaryota</taxon>
        <taxon>Fungi</taxon>
        <taxon>Dikarya</taxon>
        <taxon>Basidiomycota</taxon>
        <taxon>Agaricomycotina</taxon>
        <taxon>Agaricomycetes</taxon>
        <taxon>Agaricomycetidae</taxon>
        <taxon>Agaricales</taxon>
        <taxon>Marasmiineae</taxon>
        <taxon>Omphalotaceae</taxon>
        <taxon>Lentinula</taxon>
    </lineage>
</organism>
<accession>A0A9W9AX68</accession>
<dbReference type="InterPro" id="IPR009078">
    <property type="entry name" value="Ferritin-like_SF"/>
</dbReference>
<protein>
    <submittedName>
        <fullName evidence="2">Ferritin-like domain-containing protein</fullName>
    </submittedName>
</protein>
<keyword evidence="3" id="KW-1185">Reference proteome</keyword>
<dbReference type="PANTHER" id="PTHR38705">
    <property type="entry name" value="PROTEIN RDS1"/>
    <property type="match status" value="1"/>
</dbReference>
<feature type="signal peptide" evidence="1">
    <location>
        <begin position="1"/>
        <end position="28"/>
    </location>
</feature>
<evidence type="ECO:0000313" key="2">
    <source>
        <dbReference type="EMBL" id="KAJ4490908.1"/>
    </source>
</evidence>
<comment type="caution">
    <text evidence="2">The sequence shown here is derived from an EMBL/GenBank/DDBJ whole genome shotgun (WGS) entry which is preliminary data.</text>
</comment>
<sequence>MTRQQLTISVLSILVLARLFFSDVIVYAANNSDIPVLNCALHIEHLSRALYTEGLARFSVQDFVGSGLEPWMYGRLQEILQHEEAHVEFLQGVVSEGGGEPVARCVYNFPYSDPKSFVETASKLETIGTAAYHGATAMLTDEQYISASGSIFSIEARHSGWIDSSIRKGSAWSGAFGVPLNCGQILTLVSPYIESCPYTEPSLLPTAYPPLTISNDARPNEITSLSFAFPQNSNSSISSSDSPSPSLFATFLTSNAGALSAPVILHDEQGTLNAQVRVPENIRGDVFVIITTDAGDTDPGHVAAESIVAGPALVRVGFDSEGRLG</sequence>
<evidence type="ECO:0000313" key="3">
    <source>
        <dbReference type="Proteomes" id="UP001150266"/>
    </source>
</evidence>
<dbReference type="OrthoDB" id="1001765at2759"/>
<dbReference type="SUPFAM" id="SSF47240">
    <property type="entry name" value="Ferritin-like"/>
    <property type="match status" value="1"/>
</dbReference>
<keyword evidence="1" id="KW-0732">Signal</keyword>
<name>A0A9W9AX68_9AGAR</name>